<gene>
    <name evidence="7" type="ORF">CJ205_05315</name>
</gene>
<evidence type="ECO:0000313" key="8">
    <source>
        <dbReference type="Proteomes" id="UP000235682"/>
    </source>
</evidence>
<dbReference type="Proteomes" id="UP000235682">
    <property type="component" value="Unassembled WGS sequence"/>
</dbReference>
<keyword evidence="2 5" id="KW-0812">Transmembrane</keyword>
<keyword evidence="8" id="KW-1185">Reference proteome</keyword>
<dbReference type="Pfam" id="PF05154">
    <property type="entry name" value="TM2"/>
    <property type="match status" value="1"/>
</dbReference>
<evidence type="ECO:0000256" key="3">
    <source>
        <dbReference type="ARBA" id="ARBA00022989"/>
    </source>
</evidence>
<dbReference type="InterPro" id="IPR007829">
    <property type="entry name" value="TM2"/>
</dbReference>
<evidence type="ECO:0000313" key="7">
    <source>
        <dbReference type="EMBL" id="PMC58211.1"/>
    </source>
</evidence>
<accession>A0A1G8KIU6</accession>
<protein>
    <submittedName>
        <fullName evidence="7">TM2 domain-containing protein</fullName>
    </submittedName>
</protein>
<dbReference type="InterPro" id="IPR050932">
    <property type="entry name" value="TM2D1-3-like"/>
</dbReference>
<dbReference type="GO" id="GO:0016020">
    <property type="term" value="C:membrane"/>
    <property type="evidence" value="ECO:0007669"/>
    <property type="project" value="UniProtKB-SubCell"/>
</dbReference>
<reference evidence="7 8" key="1">
    <citation type="submission" date="2017-09" db="EMBL/GenBank/DDBJ databases">
        <title>Bacterial strain isolated from the female urinary microbiota.</title>
        <authorList>
            <person name="Thomas-White K."/>
            <person name="Kumar N."/>
            <person name="Forster S."/>
            <person name="Putonti C."/>
            <person name="Lawley T."/>
            <person name="Wolfe A.J."/>
        </authorList>
    </citation>
    <scope>NUCLEOTIDE SEQUENCE [LARGE SCALE GENOMIC DNA]</scope>
    <source>
        <strain evidence="7 8">UMB0852</strain>
    </source>
</reference>
<feature type="transmembrane region" description="Helical" evidence="5">
    <location>
        <begin position="63"/>
        <end position="84"/>
    </location>
</feature>
<evidence type="ECO:0000259" key="6">
    <source>
        <dbReference type="Pfam" id="PF05154"/>
    </source>
</evidence>
<name>A0A1G8KIU6_9LACT</name>
<evidence type="ECO:0000256" key="2">
    <source>
        <dbReference type="ARBA" id="ARBA00022692"/>
    </source>
</evidence>
<dbReference type="AlphaFoldDB" id="A0A1G8KIU6"/>
<keyword evidence="4 5" id="KW-0472">Membrane</keyword>
<evidence type="ECO:0000256" key="5">
    <source>
        <dbReference type="SAM" id="Phobius"/>
    </source>
</evidence>
<feature type="transmembrane region" description="Helical" evidence="5">
    <location>
        <begin position="25"/>
        <end position="43"/>
    </location>
</feature>
<sequence>MRDYLSLEEKAYVEQRVQNEKKSAGAAYLLWFVLGGIGAHRFYLGRPISGLILLLTTTLTGVFTWFIPTGLWVFIDLFLINGMLRKNTNNIRKRITKEVLSSQTF</sequence>
<evidence type="ECO:0000256" key="4">
    <source>
        <dbReference type="ARBA" id="ARBA00023136"/>
    </source>
</evidence>
<evidence type="ECO:0000256" key="1">
    <source>
        <dbReference type="ARBA" id="ARBA00004141"/>
    </source>
</evidence>
<keyword evidence="3 5" id="KW-1133">Transmembrane helix</keyword>
<dbReference type="RefSeq" id="WP_092084735.1">
    <property type="nucleotide sequence ID" value="NZ_FNEL01000011.1"/>
</dbReference>
<dbReference type="PANTHER" id="PTHR21016:SF25">
    <property type="entry name" value="TM2 DOMAIN-CONTAINING PROTEIN DDB_G0277895-RELATED"/>
    <property type="match status" value="1"/>
</dbReference>
<dbReference type="EMBL" id="PNHE01000020">
    <property type="protein sequence ID" value="PMC58211.1"/>
    <property type="molecule type" value="Genomic_DNA"/>
</dbReference>
<feature type="domain" description="TM2" evidence="6">
    <location>
        <begin position="21"/>
        <end position="78"/>
    </location>
</feature>
<organism evidence="7 8">
    <name type="scientific">Dolosicoccus paucivorans</name>
    <dbReference type="NCBI Taxonomy" id="84521"/>
    <lineage>
        <taxon>Bacteria</taxon>
        <taxon>Bacillati</taxon>
        <taxon>Bacillota</taxon>
        <taxon>Bacilli</taxon>
        <taxon>Lactobacillales</taxon>
        <taxon>Aerococcaceae</taxon>
        <taxon>Dolosicoccus</taxon>
    </lineage>
</organism>
<comment type="caution">
    <text evidence="7">The sequence shown here is derived from an EMBL/GenBank/DDBJ whole genome shotgun (WGS) entry which is preliminary data.</text>
</comment>
<dbReference type="PANTHER" id="PTHR21016">
    <property type="entry name" value="BETA-AMYLOID BINDING PROTEIN-RELATED"/>
    <property type="match status" value="1"/>
</dbReference>
<proteinExistence type="predicted"/>
<comment type="subcellular location">
    <subcellularLocation>
        <location evidence="1">Membrane</location>
        <topology evidence="1">Multi-pass membrane protein</topology>
    </subcellularLocation>
</comment>